<dbReference type="Proteomes" id="UP000193218">
    <property type="component" value="Unassembled WGS sequence"/>
</dbReference>
<keyword evidence="3" id="KW-1185">Reference proteome</keyword>
<dbReference type="OrthoDB" id="1600564at2759"/>
<dbReference type="InterPro" id="IPR051058">
    <property type="entry name" value="GDSL_Est/Lipase"/>
</dbReference>
<dbReference type="STRING" id="4999.A0A1Y1UT75"/>
<name>A0A1Y1UT75_9TREE</name>
<organism evidence="2 3">
    <name type="scientific">Kockovaella imperatae</name>
    <dbReference type="NCBI Taxonomy" id="4999"/>
    <lineage>
        <taxon>Eukaryota</taxon>
        <taxon>Fungi</taxon>
        <taxon>Dikarya</taxon>
        <taxon>Basidiomycota</taxon>
        <taxon>Agaricomycotina</taxon>
        <taxon>Tremellomycetes</taxon>
        <taxon>Tremellales</taxon>
        <taxon>Cuniculitremaceae</taxon>
        <taxon>Kockovaella</taxon>
    </lineage>
</organism>
<dbReference type="RefSeq" id="XP_021874902.1">
    <property type="nucleotide sequence ID" value="XM_022014530.1"/>
</dbReference>
<evidence type="ECO:0000256" key="1">
    <source>
        <dbReference type="ARBA" id="ARBA00022801"/>
    </source>
</evidence>
<dbReference type="InterPro" id="IPR036514">
    <property type="entry name" value="SGNH_hydro_sf"/>
</dbReference>
<dbReference type="Gene3D" id="3.40.50.1110">
    <property type="entry name" value="SGNH hydrolase"/>
    <property type="match status" value="1"/>
</dbReference>
<gene>
    <name evidence="2" type="ORF">BD324DRAFT_613692</name>
</gene>
<sequence length="294" mass="33830">MDYRKNGANHGGHHEQLHHKAIDMKWSDYLYAVFHDFHVLQYYNYARPGAVIDAEIIPPGLETYGTLQTQLDEFGELFTPLPGPAKVNWHSDDSLFVVFFGINDMGRMNREDLGRKDIKNTSKALAKSLVDSCRRLHKLGAESILIMNLPPLDVSPKYNLPHETGVDSHELIGRSVVEYNRALAQEIAKWKDELEAETDGQKENRAKIMLFDLESFWSLVMRYPEAFGMTECARYEMYVDQKRPNKGRMGYCYHDNQHISWSSAELIARTVNGFLHRHSISFQENNATETALYA</sequence>
<dbReference type="Pfam" id="PF00657">
    <property type="entry name" value="Lipase_GDSL"/>
    <property type="match status" value="1"/>
</dbReference>
<accession>A0A1Y1UT75</accession>
<evidence type="ECO:0000313" key="3">
    <source>
        <dbReference type="Proteomes" id="UP000193218"/>
    </source>
</evidence>
<evidence type="ECO:0000313" key="2">
    <source>
        <dbReference type="EMBL" id="ORX41223.1"/>
    </source>
</evidence>
<keyword evidence="1" id="KW-0378">Hydrolase</keyword>
<proteinExistence type="predicted"/>
<dbReference type="InParanoid" id="A0A1Y1UT75"/>
<dbReference type="EMBL" id="NBSH01000001">
    <property type="protein sequence ID" value="ORX41223.1"/>
    <property type="molecule type" value="Genomic_DNA"/>
</dbReference>
<dbReference type="GO" id="GO:0016788">
    <property type="term" value="F:hydrolase activity, acting on ester bonds"/>
    <property type="evidence" value="ECO:0007669"/>
    <property type="project" value="InterPro"/>
</dbReference>
<comment type="caution">
    <text evidence="2">The sequence shown here is derived from an EMBL/GenBank/DDBJ whole genome shotgun (WGS) entry which is preliminary data.</text>
</comment>
<dbReference type="GeneID" id="33556338"/>
<reference evidence="2 3" key="1">
    <citation type="submission" date="2017-03" db="EMBL/GenBank/DDBJ databases">
        <title>Widespread Adenine N6-methylation of Active Genes in Fungi.</title>
        <authorList>
            <consortium name="DOE Joint Genome Institute"/>
            <person name="Mondo S.J."/>
            <person name="Dannebaum R.O."/>
            <person name="Kuo R.C."/>
            <person name="Louie K.B."/>
            <person name="Bewick A.J."/>
            <person name="Labutti K."/>
            <person name="Haridas S."/>
            <person name="Kuo A."/>
            <person name="Salamov A."/>
            <person name="Ahrendt S.R."/>
            <person name="Lau R."/>
            <person name="Bowen B.P."/>
            <person name="Lipzen A."/>
            <person name="Sullivan W."/>
            <person name="Andreopoulos W.B."/>
            <person name="Clum A."/>
            <person name="Lindquist E."/>
            <person name="Daum C."/>
            <person name="Northen T.R."/>
            <person name="Ramamoorthy G."/>
            <person name="Schmitz R.J."/>
            <person name="Gryganskyi A."/>
            <person name="Culley D."/>
            <person name="Magnuson J."/>
            <person name="James T.Y."/>
            <person name="O'Malley M.A."/>
            <person name="Stajich J.E."/>
            <person name="Spatafora J.W."/>
            <person name="Visel A."/>
            <person name="Grigoriev I.V."/>
        </authorList>
    </citation>
    <scope>NUCLEOTIDE SEQUENCE [LARGE SCALE GENOMIC DNA]</scope>
    <source>
        <strain evidence="2 3">NRRL Y-17943</strain>
    </source>
</reference>
<dbReference type="InterPro" id="IPR001087">
    <property type="entry name" value="GDSL"/>
</dbReference>
<dbReference type="PANTHER" id="PTHR45648:SF22">
    <property type="entry name" value="GDSL LIPASE_ACYLHYDROLASE FAMILY PROTEIN (AFU_ORTHOLOGUE AFUA_4G14700)"/>
    <property type="match status" value="1"/>
</dbReference>
<evidence type="ECO:0008006" key="4">
    <source>
        <dbReference type="Google" id="ProtNLM"/>
    </source>
</evidence>
<dbReference type="SUPFAM" id="SSF52266">
    <property type="entry name" value="SGNH hydrolase"/>
    <property type="match status" value="1"/>
</dbReference>
<protein>
    <recommendedName>
        <fullName evidence="4">SGNH hydrolase-type esterase domain-containing protein</fullName>
    </recommendedName>
</protein>
<dbReference type="AlphaFoldDB" id="A0A1Y1UT75"/>
<dbReference type="PANTHER" id="PTHR45648">
    <property type="entry name" value="GDSL LIPASE/ACYLHYDROLASE FAMILY PROTEIN (AFU_ORTHOLOGUE AFUA_4G14700)"/>
    <property type="match status" value="1"/>
</dbReference>